<evidence type="ECO:0000259" key="2">
    <source>
        <dbReference type="Pfam" id="PF03184"/>
    </source>
</evidence>
<dbReference type="EMBL" id="JAIWYP010000001">
    <property type="protein sequence ID" value="KAH3890229.1"/>
    <property type="molecule type" value="Genomic_DNA"/>
</dbReference>
<dbReference type="SUPFAM" id="SSF57903">
    <property type="entry name" value="FYVE/PHD zinc finger"/>
    <property type="match status" value="1"/>
</dbReference>
<evidence type="ECO:0000313" key="3">
    <source>
        <dbReference type="EMBL" id="KAH3890229.1"/>
    </source>
</evidence>
<sequence>MASCGYGYSRAEVVDMASEYAIFLGKRDKEHPFTLKWFRLFMKRWPELKVLKPRGLEIQRAKATNKESVSVYYTELGNIMDKYDLKHKPERIYNVDEKGLSTSHKPPSVVASCESQPQAVTSGSRTLITVIGCGNAMGNSVPPFFVFPGLRMKSELLDGGGHGVDGTVTESGWSNSAVFKRYLEQHLLKYLPERCLDNPVLILYDGHKSHINLGLIDWAKSQNIILFVLPAHTSHVLQPLDVGCFGPFERIYSSVCHKFMRDNCGQSITRFNVCALGSKAYSQALSPNNLQASFRRTGIYPYDPNAIDSSVFKPSEALQQETSSLQSIIQPSETEVSQFFCNKEANIISKKQATKKRKYLSSVVSGKPITEDVIIQKIQDHEEGRNKKTKTQKLTVQPGPSGTVKAVSPVPALPADESSGDEDETEVCCVCSLFTPSAVRQSSSLVFVKWVQCSACGHWVHLIYCTKLRVVRRGDIFMCPHCVGEE</sequence>
<evidence type="ECO:0000313" key="4">
    <source>
        <dbReference type="Proteomes" id="UP000828390"/>
    </source>
</evidence>
<dbReference type="InterPro" id="IPR050863">
    <property type="entry name" value="CenT-Element_Derived"/>
</dbReference>
<keyword evidence="4" id="KW-1185">Reference proteome</keyword>
<evidence type="ECO:0000256" key="1">
    <source>
        <dbReference type="SAM" id="MobiDB-lite"/>
    </source>
</evidence>
<dbReference type="CDD" id="cd15517">
    <property type="entry name" value="PHD_TCF19_like"/>
    <property type="match status" value="1"/>
</dbReference>
<protein>
    <recommendedName>
        <fullName evidence="2">DDE-1 domain-containing protein</fullName>
    </recommendedName>
</protein>
<reference evidence="3" key="1">
    <citation type="journal article" date="2019" name="bioRxiv">
        <title>The Genome of the Zebra Mussel, Dreissena polymorpha: A Resource for Invasive Species Research.</title>
        <authorList>
            <person name="McCartney M.A."/>
            <person name="Auch B."/>
            <person name="Kono T."/>
            <person name="Mallez S."/>
            <person name="Zhang Y."/>
            <person name="Obille A."/>
            <person name="Becker A."/>
            <person name="Abrahante J.E."/>
            <person name="Garbe J."/>
            <person name="Badalamenti J.P."/>
            <person name="Herman A."/>
            <person name="Mangelson H."/>
            <person name="Liachko I."/>
            <person name="Sullivan S."/>
            <person name="Sone E.D."/>
            <person name="Koren S."/>
            <person name="Silverstein K.A.T."/>
            <person name="Beckman K.B."/>
            <person name="Gohl D.M."/>
        </authorList>
    </citation>
    <scope>NUCLEOTIDE SEQUENCE</scope>
    <source>
        <strain evidence="3">Duluth1</strain>
        <tissue evidence="3">Whole animal</tissue>
    </source>
</reference>
<organism evidence="3 4">
    <name type="scientific">Dreissena polymorpha</name>
    <name type="common">Zebra mussel</name>
    <name type="synonym">Mytilus polymorpha</name>
    <dbReference type="NCBI Taxonomy" id="45954"/>
    <lineage>
        <taxon>Eukaryota</taxon>
        <taxon>Metazoa</taxon>
        <taxon>Spiralia</taxon>
        <taxon>Lophotrochozoa</taxon>
        <taxon>Mollusca</taxon>
        <taxon>Bivalvia</taxon>
        <taxon>Autobranchia</taxon>
        <taxon>Heteroconchia</taxon>
        <taxon>Euheterodonta</taxon>
        <taxon>Imparidentia</taxon>
        <taxon>Neoheterodontei</taxon>
        <taxon>Myida</taxon>
        <taxon>Dreissenoidea</taxon>
        <taxon>Dreissenidae</taxon>
        <taxon>Dreissena</taxon>
    </lineage>
</organism>
<dbReference type="Pfam" id="PF03184">
    <property type="entry name" value="DDE_1"/>
    <property type="match status" value="1"/>
</dbReference>
<dbReference type="PANTHER" id="PTHR19303">
    <property type="entry name" value="TRANSPOSON"/>
    <property type="match status" value="1"/>
</dbReference>
<dbReference type="InterPro" id="IPR011011">
    <property type="entry name" value="Znf_FYVE_PHD"/>
</dbReference>
<dbReference type="InterPro" id="IPR013083">
    <property type="entry name" value="Znf_RING/FYVE/PHD"/>
</dbReference>
<dbReference type="GO" id="GO:0003677">
    <property type="term" value="F:DNA binding"/>
    <property type="evidence" value="ECO:0007669"/>
    <property type="project" value="TreeGrafter"/>
</dbReference>
<feature type="region of interest" description="Disordered" evidence="1">
    <location>
        <begin position="381"/>
        <end position="419"/>
    </location>
</feature>
<feature type="domain" description="DDE-1" evidence="2">
    <location>
        <begin position="128"/>
        <end position="260"/>
    </location>
</feature>
<reference evidence="3" key="2">
    <citation type="submission" date="2020-11" db="EMBL/GenBank/DDBJ databases">
        <authorList>
            <person name="McCartney M.A."/>
            <person name="Auch B."/>
            <person name="Kono T."/>
            <person name="Mallez S."/>
            <person name="Becker A."/>
            <person name="Gohl D.M."/>
            <person name="Silverstein K.A.T."/>
            <person name="Koren S."/>
            <person name="Bechman K.B."/>
            <person name="Herman A."/>
            <person name="Abrahante J.E."/>
            <person name="Garbe J."/>
        </authorList>
    </citation>
    <scope>NUCLEOTIDE SEQUENCE</scope>
    <source>
        <strain evidence="3">Duluth1</strain>
        <tissue evidence="3">Whole animal</tissue>
    </source>
</reference>
<dbReference type="Proteomes" id="UP000828390">
    <property type="component" value="Unassembled WGS sequence"/>
</dbReference>
<comment type="caution">
    <text evidence="3">The sequence shown here is derived from an EMBL/GenBank/DDBJ whole genome shotgun (WGS) entry which is preliminary data.</text>
</comment>
<dbReference type="GO" id="GO:0005634">
    <property type="term" value="C:nucleus"/>
    <property type="evidence" value="ECO:0007669"/>
    <property type="project" value="TreeGrafter"/>
</dbReference>
<name>A0A9D4NAI5_DREPO</name>
<dbReference type="InterPro" id="IPR036397">
    <property type="entry name" value="RNaseH_sf"/>
</dbReference>
<dbReference type="PANTHER" id="PTHR19303:SF74">
    <property type="entry name" value="POGO TRANSPOSABLE ELEMENT WITH KRAB DOMAIN"/>
    <property type="match status" value="1"/>
</dbReference>
<dbReference type="Gene3D" id="3.30.420.10">
    <property type="entry name" value="Ribonuclease H-like superfamily/Ribonuclease H"/>
    <property type="match status" value="1"/>
</dbReference>
<accession>A0A9D4NAI5</accession>
<dbReference type="InterPro" id="IPR004875">
    <property type="entry name" value="DDE_SF_endonuclease_dom"/>
</dbReference>
<proteinExistence type="predicted"/>
<dbReference type="AlphaFoldDB" id="A0A9D4NAI5"/>
<gene>
    <name evidence="3" type="ORF">DPMN_014302</name>
</gene>
<dbReference type="Gene3D" id="3.30.40.10">
    <property type="entry name" value="Zinc/RING finger domain, C3HC4 (zinc finger)"/>
    <property type="match status" value="1"/>
</dbReference>